<comment type="caution">
    <text evidence="2">The sequence shown here is derived from an EMBL/GenBank/DDBJ whole genome shotgun (WGS) entry which is preliminary data.</text>
</comment>
<dbReference type="Proteomes" id="UP001165063">
    <property type="component" value="Unassembled WGS sequence"/>
</dbReference>
<feature type="compositionally biased region" description="Polar residues" evidence="1">
    <location>
        <begin position="59"/>
        <end position="75"/>
    </location>
</feature>
<feature type="region of interest" description="Disordered" evidence="1">
    <location>
        <begin position="1"/>
        <end position="92"/>
    </location>
</feature>
<sequence>MTPIEDESKQLGHASTNNSTAFEEGDDDDDDDESEVGLSFDSNQSIQKKVQEKHAIKKSTASATKPRSTSSSVSLRKTVASAGHAARPEQPGDKLWIAMTELSGMGKVIFPSNENDPDRKLLNTKYKIFLDQIETQQKYRKMVGATEDAIKAYLSI</sequence>
<gene>
    <name evidence="2" type="ORF">Amon01_000195700</name>
</gene>
<dbReference type="OrthoDB" id="203824at2759"/>
<keyword evidence="3" id="KW-1185">Reference proteome</keyword>
<reference evidence="2" key="1">
    <citation type="submission" date="2023-04" db="EMBL/GenBank/DDBJ databases">
        <title>Ambrosiozyma monospora NBRC 1965.</title>
        <authorList>
            <person name="Ichikawa N."/>
            <person name="Sato H."/>
            <person name="Tonouchi N."/>
        </authorList>
    </citation>
    <scope>NUCLEOTIDE SEQUENCE</scope>
    <source>
        <strain evidence="2">NBRC 1965</strain>
    </source>
</reference>
<dbReference type="AlphaFoldDB" id="A0A9W7DDQ1"/>
<feature type="compositionally biased region" description="Acidic residues" evidence="1">
    <location>
        <begin position="23"/>
        <end position="35"/>
    </location>
</feature>
<feature type="compositionally biased region" description="Basic and acidic residues" evidence="1">
    <location>
        <begin position="1"/>
        <end position="10"/>
    </location>
</feature>
<evidence type="ECO:0000313" key="2">
    <source>
        <dbReference type="EMBL" id="GMG21389.1"/>
    </source>
</evidence>
<accession>A0A9W7DDQ1</accession>
<evidence type="ECO:0000256" key="1">
    <source>
        <dbReference type="SAM" id="MobiDB-lite"/>
    </source>
</evidence>
<organism evidence="2 3">
    <name type="scientific">Ambrosiozyma monospora</name>
    <name type="common">Yeast</name>
    <name type="synonym">Endomycopsis monosporus</name>
    <dbReference type="NCBI Taxonomy" id="43982"/>
    <lineage>
        <taxon>Eukaryota</taxon>
        <taxon>Fungi</taxon>
        <taxon>Dikarya</taxon>
        <taxon>Ascomycota</taxon>
        <taxon>Saccharomycotina</taxon>
        <taxon>Pichiomycetes</taxon>
        <taxon>Pichiales</taxon>
        <taxon>Pichiaceae</taxon>
        <taxon>Ambrosiozyma</taxon>
    </lineage>
</organism>
<evidence type="ECO:0000313" key="3">
    <source>
        <dbReference type="Proteomes" id="UP001165063"/>
    </source>
</evidence>
<dbReference type="EMBL" id="BSXU01000646">
    <property type="protein sequence ID" value="GMG21389.1"/>
    <property type="molecule type" value="Genomic_DNA"/>
</dbReference>
<protein>
    <submittedName>
        <fullName evidence="2">Unnamed protein product</fullName>
    </submittedName>
</protein>
<proteinExistence type="predicted"/>
<name>A0A9W7DDQ1_AMBMO</name>